<keyword evidence="1" id="KW-1133">Transmembrane helix</keyword>
<sequence length="71" mass="7705">MSITYVLSPVLAAFAGADLPVFDRLFPIVFSVVIVGSISTQRTLKTAYGVKGKSWDLSDIGDTRQQKVNSK</sequence>
<feature type="transmembrane region" description="Helical" evidence="1">
    <location>
        <begin position="25"/>
        <end position="44"/>
    </location>
</feature>
<dbReference type="AlphaFoldDB" id="A0A6J7QNS8"/>
<evidence type="ECO:0000256" key="1">
    <source>
        <dbReference type="SAM" id="Phobius"/>
    </source>
</evidence>
<dbReference type="EMBL" id="CAFBPL010000053">
    <property type="protein sequence ID" value="CAB5016072.1"/>
    <property type="molecule type" value="Genomic_DNA"/>
</dbReference>
<protein>
    <submittedName>
        <fullName evidence="2">Unannotated protein</fullName>
    </submittedName>
</protein>
<name>A0A6J7QNS8_9ZZZZ</name>
<evidence type="ECO:0000313" key="2">
    <source>
        <dbReference type="EMBL" id="CAB5016072.1"/>
    </source>
</evidence>
<gene>
    <name evidence="2" type="ORF">UFOPK4113_00561</name>
</gene>
<organism evidence="2">
    <name type="scientific">freshwater metagenome</name>
    <dbReference type="NCBI Taxonomy" id="449393"/>
    <lineage>
        <taxon>unclassified sequences</taxon>
        <taxon>metagenomes</taxon>
        <taxon>ecological metagenomes</taxon>
    </lineage>
</organism>
<keyword evidence="1" id="KW-0812">Transmembrane</keyword>
<proteinExistence type="predicted"/>
<keyword evidence="1" id="KW-0472">Membrane</keyword>
<reference evidence="2" key="1">
    <citation type="submission" date="2020-05" db="EMBL/GenBank/DDBJ databases">
        <authorList>
            <person name="Chiriac C."/>
            <person name="Salcher M."/>
            <person name="Ghai R."/>
            <person name="Kavagutti S V."/>
        </authorList>
    </citation>
    <scope>NUCLEOTIDE SEQUENCE</scope>
</reference>
<accession>A0A6J7QNS8</accession>